<gene>
    <name evidence="2" type="ORF">C445_00260</name>
</gene>
<proteinExistence type="predicted"/>
<comment type="caution">
    <text evidence="2">The sequence shown here is derived from an EMBL/GenBank/DDBJ whole genome shotgun (WGS) entry which is preliminary data.</text>
</comment>
<organism evidence="2 3">
    <name type="scientific">Natronobacterium lacisalsi AJ5</name>
    <dbReference type="NCBI Taxonomy" id="358396"/>
    <lineage>
        <taxon>Archaea</taxon>
        <taxon>Methanobacteriati</taxon>
        <taxon>Methanobacteriota</taxon>
        <taxon>Stenosarchaea group</taxon>
        <taxon>Halobacteria</taxon>
        <taxon>Halobacteriales</taxon>
        <taxon>Natrialbaceae</taxon>
        <taxon>Natronobacterium</taxon>
    </lineage>
</organism>
<dbReference type="Proteomes" id="UP000011555">
    <property type="component" value="Unassembled WGS sequence"/>
</dbReference>
<evidence type="ECO:0000313" key="3">
    <source>
        <dbReference type="Proteomes" id="UP000011555"/>
    </source>
</evidence>
<name>M0LXG7_NATLA</name>
<protein>
    <recommendedName>
        <fullName evidence="4">DUF1102 domain-containing protein</fullName>
    </recommendedName>
</protein>
<sequence>MEPTPDATFAQTSGGVVELNFDNTSDASGTGLNANADTGFGPELIYKNQGTKEILITMDVSEVDTALSGDGSLSFFLHSQDVGKNATLKQNSGPREGGNQGVILESGASVKVSGLFRNVSEDDIGEDIGDANITIYAVTDDSEKYPDAGPSTAGSHVPTISSDN</sequence>
<dbReference type="AlphaFoldDB" id="M0LXG7"/>
<evidence type="ECO:0000313" key="2">
    <source>
        <dbReference type="EMBL" id="EMA38287.1"/>
    </source>
</evidence>
<evidence type="ECO:0008006" key="4">
    <source>
        <dbReference type="Google" id="ProtNLM"/>
    </source>
</evidence>
<reference evidence="2 3" key="1">
    <citation type="journal article" date="2014" name="PLoS Genet.">
        <title>Phylogenetically driven sequencing of extremely halophilic archaea reveals strategies for static and dynamic osmo-response.</title>
        <authorList>
            <person name="Becker E.A."/>
            <person name="Seitzer P.M."/>
            <person name="Tritt A."/>
            <person name="Larsen D."/>
            <person name="Krusor M."/>
            <person name="Yao A.I."/>
            <person name="Wu D."/>
            <person name="Madern D."/>
            <person name="Eisen J.A."/>
            <person name="Darling A.E."/>
            <person name="Facciotti M.T."/>
        </authorList>
    </citation>
    <scope>NUCLEOTIDE SEQUENCE [LARGE SCALE GENOMIC DNA]</scope>
    <source>
        <strain evidence="2 3">AJ5</strain>
    </source>
</reference>
<feature type="region of interest" description="Disordered" evidence="1">
    <location>
        <begin position="142"/>
        <end position="164"/>
    </location>
</feature>
<accession>M0LXG7</accession>
<feature type="compositionally biased region" description="Polar residues" evidence="1">
    <location>
        <begin position="152"/>
        <end position="164"/>
    </location>
</feature>
<dbReference type="InParanoid" id="M0LXG7"/>
<keyword evidence="3" id="KW-1185">Reference proteome</keyword>
<dbReference type="EMBL" id="AOLZ01000002">
    <property type="protein sequence ID" value="EMA38287.1"/>
    <property type="molecule type" value="Genomic_DNA"/>
</dbReference>
<evidence type="ECO:0000256" key="1">
    <source>
        <dbReference type="SAM" id="MobiDB-lite"/>
    </source>
</evidence>